<dbReference type="Gene3D" id="1.10.630.10">
    <property type="entry name" value="Cytochrome P450"/>
    <property type="match status" value="1"/>
</dbReference>
<dbReference type="GO" id="GO:0020037">
    <property type="term" value="F:heme binding"/>
    <property type="evidence" value="ECO:0007669"/>
    <property type="project" value="InterPro"/>
</dbReference>
<sequence>MDPAGSDVLGEAARLREQGPAVRVELPGGIPVWYITRHELLKSLLTDDRVSKDPSQHWPAWREGQYHDSWLVNWVGVQNMFTAYGTDHRRLRKLISPAFTARRTAGMQPRVERITQELLDAIDERASRTDPEEAVVDLRAMYAHPLPMGVICELFGIPLEDRPRFAHLVGRIMSTTVTPEEAAEMHQEVAVVFGGLAELKRREPADDLTSLLVSGRDEEGSQLTERELIDTLLLIIAAGHETTVNLIGNAVHNLLLHPDQLELVRSGKRGWDDVIEETLRYAPSITNLPLRFAVEDIEVPDGPTIRAGEAILTTYGAAAHDPAQHGEQADRFDITRPTPEHLSFGYGVHHCLGAPLARMEARLALPALFERFPDMELAVPDGSDDLEKVESFIANGVRELTVRVK</sequence>
<evidence type="ECO:0000313" key="9">
    <source>
        <dbReference type="Proteomes" id="UP000694501"/>
    </source>
</evidence>
<evidence type="ECO:0000256" key="2">
    <source>
        <dbReference type="ARBA" id="ARBA00022617"/>
    </source>
</evidence>
<dbReference type="SUPFAM" id="SSF48264">
    <property type="entry name" value="Cytochrome P450"/>
    <property type="match status" value="1"/>
</dbReference>
<name>A0A949N7M3_9ACTN</name>
<dbReference type="AlphaFoldDB" id="A0A949N7M3"/>
<dbReference type="Pfam" id="PF00067">
    <property type="entry name" value="p450"/>
    <property type="match status" value="2"/>
</dbReference>
<dbReference type="InterPro" id="IPR017972">
    <property type="entry name" value="Cyt_P450_CS"/>
</dbReference>
<dbReference type="PRINTS" id="PR00359">
    <property type="entry name" value="BP450"/>
</dbReference>
<protein>
    <submittedName>
        <fullName evidence="8">Cytochrome P450</fullName>
    </submittedName>
</protein>
<evidence type="ECO:0000256" key="6">
    <source>
        <dbReference type="ARBA" id="ARBA00023033"/>
    </source>
</evidence>
<dbReference type="GO" id="GO:0005506">
    <property type="term" value="F:iron ion binding"/>
    <property type="evidence" value="ECO:0007669"/>
    <property type="project" value="InterPro"/>
</dbReference>
<gene>
    <name evidence="8" type="ORF">JGS22_008140</name>
</gene>
<evidence type="ECO:0000256" key="7">
    <source>
        <dbReference type="RuleBase" id="RU000461"/>
    </source>
</evidence>
<evidence type="ECO:0000256" key="4">
    <source>
        <dbReference type="ARBA" id="ARBA00023002"/>
    </source>
</evidence>
<dbReference type="InterPro" id="IPR036396">
    <property type="entry name" value="Cyt_P450_sf"/>
</dbReference>
<keyword evidence="3 7" id="KW-0479">Metal-binding</keyword>
<comment type="caution">
    <text evidence="8">The sequence shown here is derived from an EMBL/GenBank/DDBJ whole genome shotgun (WGS) entry which is preliminary data.</text>
</comment>
<accession>A0A949N7M3</accession>
<dbReference type="PANTHER" id="PTHR46696:SF1">
    <property type="entry name" value="CYTOCHROME P450 YJIB-RELATED"/>
    <property type="match status" value="1"/>
</dbReference>
<reference evidence="8" key="1">
    <citation type="submission" date="2021-06" db="EMBL/GenBank/DDBJ databases">
        <title>Sequencing of actinobacteria type strains.</title>
        <authorList>
            <person name="Nguyen G.-S."/>
            <person name="Wentzel A."/>
        </authorList>
    </citation>
    <scope>NUCLEOTIDE SEQUENCE</scope>
    <source>
        <strain evidence="8">P38-E01</strain>
    </source>
</reference>
<evidence type="ECO:0000256" key="1">
    <source>
        <dbReference type="ARBA" id="ARBA00010617"/>
    </source>
</evidence>
<dbReference type="GO" id="GO:0016705">
    <property type="term" value="F:oxidoreductase activity, acting on paired donors, with incorporation or reduction of molecular oxygen"/>
    <property type="evidence" value="ECO:0007669"/>
    <property type="project" value="InterPro"/>
</dbReference>
<dbReference type="EMBL" id="JAELVF020000001">
    <property type="protein sequence ID" value="MBU7597591.1"/>
    <property type="molecule type" value="Genomic_DNA"/>
</dbReference>
<dbReference type="Proteomes" id="UP000694501">
    <property type="component" value="Unassembled WGS sequence"/>
</dbReference>
<comment type="similarity">
    <text evidence="1 7">Belongs to the cytochrome P450 family.</text>
</comment>
<organism evidence="8 9">
    <name type="scientific">Streptomyces tardus</name>
    <dbReference type="NCBI Taxonomy" id="2780544"/>
    <lineage>
        <taxon>Bacteria</taxon>
        <taxon>Bacillati</taxon>
        <taxon>Actinomycetota</taxon>
        <taxon>Actinomycetes</taxon>
        <taxon>Kitasatosporales</taxon>
        <taxon>Streptomycetaceae</taxon>
        <taxon>Streptomyces</taxon>
    </lineage>
</organism>
<evidence type="ECO:0000256" key="5">
    <source>
        <dbReference type="ARBA" id="ARBA00023004"/>
    </source>
</evidence>
<proteinExistence type="inferred from homology"/>
<dbReference type="FunFam" id="1.10.630.10:FF:000018">
    <property type="entry name" value="Cytochrome P450 monooxygenase"/>
    <property type="match status" value="1"/>
</dbReference>
<dbReference type="PANTHER" id="PTHR46696">
    <property type="entry name" value="P450, PUTATIVE (EUROFUNG)-RELATED"/>
    <property type="match status" value="1"/>
</dbReference>
<dbReference type="PRINTS" id="PR00385">
    <property type="entry name" value="P450"/>
</dbReference>
<dbReference type="InterPro" id="IPR001128">
    <property type="entry name" value="Cyt_P450"/>
</dbReference>
<dbReference type="PROSITE" id="PS00086">
    <property type="entry name" value="CYTOCHROME_P450"/>
    <property type="match status" value="1"/>
</dbReference>
<keyword evidence="5 7" id="KW-0408">Iron</keyword>
<dbReference type="InterPro" id="IPR002397">
    <property type="entry name" value="Cyt_P450_B"/>
</dbReference>
<evidence type="ECO:0000256" key="3">
    <source>
        <dbReference type="ARBA" id="ARBA00022723"/>
    </source>
</evidence>
<evidence type="ECO:0000313" key="8">
    <source>
        <dbReference type="EMBL" id="MBU7597591.1"/>
    </source>
</evidence>
<keyword evidence="2 7" id="KW-0349">Heme</keyword>
<keyword evidence="9" id="KW-1185">Reference proteome</keyword>
<dbReference type="CDD" id="cd11029">
    <property type="entry name" value="CYP107-like"/>
    <property type="match status" value="1"/>
</dbReference>
<keyword evidence="4 7" id="KW-0560">Oxidoreductase</keyword>
<dbReference type="GO" id="GO:0004497">
    <property type="term" value="F:monooxygenase activity"/>
    <property type="evidence" value="ECO:0007669"/>
    <property type="project" value="UniProtKB-KW"/>
</dbReference>
<keyword evidence="6 7" id="KW-0503">Monooxygenase</keyword>